<evidence type="ECO:0000313" key="2">
    <source>
        <dbReference type="Proteomes" id="UP000237466"/>
    </source>
</evidence>
<sequence>MELTIYLNDRPYRVCDMGDGECKVVVIHAFHLESLCDWYHRESLSNTRVIIVDISRSWAKSLDELSSNDQALLAADLHLLADVYWLDHFHIDTGALDEQFTHRLKQEFYPRQIH</sequence>
<protein>
    <submittedName>
        <fullName evidence="1">Uncharacterized protein</fullName>
    </submittedName>
</protein>
<evidence type="ECO:0000313" key="1">
    <source>
        <dbReference type="EMBL" id="POB48782.1"/>
    </source>
</evidence>
<accession>A0A2S3R4Z9</accession>
<dbReference type="Proteomes" id="UP000237466">
    <property type="component" value="Unassembled WGS sequence"/>
</dbReference>
<dbReference type="AlphaFoldDB" id="A0A2S3R4Z9"/>
<dbReference type="RefSeq" id="WP_011081860.1">
    <property type="nucleotide sequence ID" value="NZ_AP026553.1"/>
</dbReference>
<name>A0A2S3R4Z9_VIBVL</name>
<organism evidence="1 2">
    <name type="scientific">Vibrio vulnificus</name>
    <dbReference type="NCBI Taxonomy" id="672"/>
    <lineage>
        <taxon>Bacteria</taxon>
        <taxon>Pseudomonadati</taxon>
        <taxon>Pseudomonadota</taxon>
        <taxon>Gammaproteobacteria</taxon>
        <taxon>Vibrionales</taxon>
        <taxon>Vibrionaceae</taxon>
        <taxon>Vibrio</taxon>
    </lineage>
</organism>
<gene>
    <name evidence="1" type="ORF">CRN52_07220</name>
</gene>
<dbReference type="EMBL" id="PDGH01000058">
    <property type="protein sequence ID" value="POB48782.1"/>
    <property type="molecule type" value="Genomic_DNA"/>
</dbReference>
<comment type="caution">
    <text evidence="1">The sequence shown here is derived from an EMBL/GenBank/DDBJ whole genome shotgun (WGS) entry which is preliminary data.</text>
</comment>
<reference evidence="1 2" key="1">
    <citation type="journal article" date="2018" name="Front. Microbiol.">
        <title>Phylogeny of Vibrio vulnificus from the Analysis of the Core-Genome: Implications for Intra-Species Taxonomy.</title>
        <authorList>
            <person name="Roig F.J."/>
            <person name="Gonzalez-Candelas F."/>
            <person name="Sanjuan E."/>
            <person name="Fouz B."/>
            <person name="Feil E.J."/>
            <person name="Llorens C."/>
            <person name="Baker-Austin C."/>
            <person name="Oliver J.D."/>
            <person name="Danin-Poleg Y."/>
            <person name="Gibas C.J."/>
            <person name="Kashi Y."/>
            <person name="Gulig P.A."/>
            <person name="Morrison S.S."/>
            <person name="Amaro C."/>
        </authorList>
    </citation>
    <scope>NUCLEOTIDE SEQUENCE [LARGE SCALE GENOMIC DNA]</scope>
    <source>
        <strain evidence="1 2">CECT4608</strain>
    </source>
</reference>
<proteinExistence type="predicted"/>